<dbReference type="InterPro" id="IPR046341">
    <property type="entry name" value="SET_dom_sf"/>
</dbReference>
<evidence type="ECO:0000313" key="3">
    <source>
        <dbReference type="Proteomes" id="UP000265618"/>
    </source>
</evidence>
<dbReference type="SUPFAM" id="SSF82199">
    <property type="entry name" value="SET domain"/>
    <property type="match status" value="1"/>
</dbReference>
<dbReference type="PANTHER" id="PTHR47332:SF4">
    <property type="entry name" value="SET DOMAIN-CONTAINING PROTEIN 5"/>
    <property type="match status" value="1"/>
</dbReference>
<accession>A0A9K3D620</accession>
<dbReference type="PANTHER" id="PTHR47332">
    <property type="entry name" value="SET DOMAIN-CONTAINING PROTEIN 5"/>
    <property type="match status" value="1"/>
</dbReference>
<evidence type="ECO:0008006" key="4">
    <source>
        <dbReference type="Google" id="ProtNLM"/>
    </source>
</evidence>
<feature type="compositionally biased region" description="Basic residues" evidence="1">
    <location>
        <begin position="347"/>
        <end position="362"/>
    </location>
</feature>
<dbReference type="OrthoDB" id="265717at2759"/>
<evidence type="ECO:0000256" key="1">
    <source>
        <dbReference type="SAM" id="MobiDB-lite"/>
    </source>
</evidence>
<reference evidence="2 3" key="1">
    <citation type="journal article" date="2018" name="PLoS ONE">
        <title>The draft genome of Kipferlia bialata reveals reductive genome evolution in fornicate parasites.</title>
        <authorList>
            <person name="Tanifuji G."/>
            <person name="Takabayashi S."/>
            <person name="Kume K."/>
            <person name="Takagi M."/>
            <person name="Nakayama T."/>
            <person name="Kamikawa R."/>
            <person name="Inagaki Y."/>
            <person name="Hashimoto T."/>
        </authorList>
    </citation>
    <scope>NUCLEOTIDE SEQUENCE [LARGE SCALE GENOMIC DNA]</scope>
    <source>
        <strain evidence="2">NY0173</strain>
    </source>
</reference>
<dbReference type="Proteomes" id="UP000265618">
    <property type="component" value="Unassembled WGS sequence"/>
</dbReference>
<sequence>MSHLPLKESSAAFRQRCLDECLAALSQSDRDTFLSLPDRYTPEAKTPVGIVETNNYPLATEDEEDPGLIGMFALGSHFRHSCRPSVNYYWQAADPQRGLEEIMRFTATRVLKPGDPLTVSYVPLDMDRDQRRRHLAKRAVTCTCEVCSLEGEALAKSDHTRRLINEYSEDLNRMLGGVKAVGGTAPTSLPVAMERLQLVRTELCSHPHYMRGACEDAFDAAYVCGKGELARTMAYATVAALGCTQGSGSRRYTMTKKYCRDLSMHPWSMYHKLNVPPKKFQPKLCSLSNGGFSSILGALNSHLLKPSTYCTNKESERERRARVARETEERRKAVIEANRKRLAEKKERRKQRNKKGKRRNAK</sequence>
<gene>
    <name evidence="2" type="ORF">KIPB_010149</name>
</gene>
<protein>
    <recommendedName>
        <fullName evidence="4">SET domain-containing protein</fullName>
    </recommendedName>
</protein>
<dbReference type="AlphaFoldDB" id="A0A9K3D620"/>
<dbReference type="EMBL" id="BDIP01003672">
    <property type="protein sequence ID" value="GIQ87994.1"/>
    <property type="molecule type" value="Genomic_DNA"/>
</dbReference>
<evidence type="ECO:0000313" key="2">
    <source>
        <dbReference type="EMBL" id="GIQ87994.1"/>
    </source>
</evidence>
<dbReference type="CDD" id="cd20071">
    <property type="entry name" value="SET_SMYD"/>
    <property type="match status" value="1"/>
</dbReference>
<keyword evidence="3" id="KW-1185">Reference proteome</keyword>
<feature type="compositionally biased region" description="Basic and acidic residues" evidence="1">
    <location>
        <begin position="315"/>
        <end position="346"/>
    </location>
</feature>
<proteinExistence type="predicted"/>
<comment type="caution">
    <text evidence="2">The sequence shown here is derived from an EMBL/GenBank/DDBJ whole genome shotgun (WGS) entry which is preliminary data.</text>
</comment>
<organism evidence="2 3">
    <name type="scientific">Kipferlia bialata</name>
    <dbReference type="NCBI Taxonomy" id="797122"/>
    <lineage>
        <taxon>Eukaryota</taxon>
        <taxon>Metamonada</taxon>
        <taxon>Carpediemonas-like organisms</taxon>
        <taxon>Kipferlia</taxon>
    </lineage>
</organism>
<dbReference type="InterPro" id="IPR053185">
    <property type="entry name" value="SET_domain_protein"/>
</dbReference>
<name>A0A9K3D620_9EUKA</name>
<dbReference type="Gene3D" id="2.170.270.10">
    <property type="entry name" value="SET domain"/>
    <property type="match status" value="1"/>
</dbReference>
<feature type="region of interest" description="Disordered" evidence="1">
    <location>
        <begin position="315"/>
        <end position="362"/>
    </location>
</feature>